<proteinExistence type="predicted"/>
<reference evidence="1 2" key="2">
    <citation type="journal article" date="2017" name="Front. Plant Sci.">
        <title>Gene Classification and Mining of Molecular Markers Useful in Red Clover (Trifolium pratense) Breeding.</title>
        <authorList>
            <person name="Istvanek J."/>
            <person name="Dluhosova J."/>
            <person name="Dluhos P."/>
            <person name="Patkova L."/>
            <person name="Nedelnik J."/>
            <person name="Repkova J."/>
        </authorList>
    </citation>
    <scope>NUCLEOTIDE SEQUENCE [LARGE SCALE GENOMIC DNA]</scope>
    <source>
        <strain evidence="2">cv. Tatra</strain>
        <tissue evidence="1">Young leaves</tissue>
    </source>
</reference>
<comment type="caution">
    <text evidence="1">The sequence shown here is derived from an EMBL/GenBank/DDBJ whole genome shotgun (WGS) entry which is preliminary data.</text>
</comment>
<reference evidence="1 2" key="1">
    <citation type="journal article" date="2014" name="Am. J. Bot.">
        <title>Genome assembly and annotation for red clover (Trifolium pratense; Fabaceae).</title>
        <authorList>
            <person name="Istvanek J."/>
            <person name="Jaros M."/>
            <person name="Krenek A."/>
            <person name="Repkova J."/>
        </authorList>
    </citation>
    <scope>NUCLEOTIDE SEQUENCE [LARGE SCALE GENOMIC DNA]</scope>
    <source>
        <strain evidence="2">cv. Tatra</strain>
        <tissue evidence="1">Young leaves</tissue>
    </source>
</reference>
<organism evidence="1 2">
    <name type="scientific">Trifolium pratense</name>
    <name type="common">Red clover</name>
    <dbReference type="NCBI Taxonomy" id="57577"/>
    <lineage>
        <taxon>Eukaryota</taxon>
        <taxon>Viridiplantae</taxon>
        <taxon>Streptophyta</taxon>
        <taxon>Embryophyta</taxon>
        <taxon>Tracheophyta</taxon>
        <taxon>Spermatophyta</taxon>
        <taxon>Magnoliopsida</taxon>
        <taxon>eudicotyledons</taxon>
        <taxon>Gunneridae</taxon>
        <taxon>Pentapetalae</taxon>
        <taxon>rosids</taxon>
        <taxon>fabids</taxon>
        <taxon>Fabales</taxon>
        <taxon>Fabaceae</taxon>
        <taxon>Papilionoideae</taxon>
        <taxon>50 kb inversion clade</taxon>
        <taxon>NPAAA clade</taxon>
        <taxon>Hologalegina</taxon>
        <taxon>IRL clade</taxon>
        <taxon>Trifolieae</taxon>
        <taxon>Trifolium</taxon>
    </lineage>
</organism>
<name>A0A2K3K9A6_TRIPR</name>
<evidence type="ECO:0000313" key="1">
    <source>
        <dbReference type="EMBL" id="PNX62875.1"/>
    </source>
</evidence>
<evidence type="ECO:0000313" key="2">
    <source>
        <dbReference type="Proteomes" id="UP000236291"/>
    </source>
</evidence>
<dbReference type="EMBL" id="ASHM01151110">
    <property type="protein sequence ID" value="PNX62875.1"/>
    <property type="molecule type" value="Genomic_DNA"/>
</dbReference>
<accession>A0A2K3K9A6</accession>
<sequence length="22" mass="2519">RLAKEGLESRLMPGIPSFKELF</sequence>
<dbReference type="Proteomes" id="UP000236291">
    <property type="component" value="Unassembled WGS sequence"/>
</dbReference>
<dbReference type="AlphaFoldDB" id="A0A2K3K9A6"/>
<protein>
    <submittedName>
        <fullName evidence="1">Uncharacterized protein</fullName>
    </submittedName>
</protein>
<feature type="non-terminal residue" evidence="1">
    <location>
        <position position="1"/>
    </location>
</feature>
<gene>
    <name evidence="1" type="ORF">L195_g061350</name>
</gene>